<evidence type="ECO:0000256" key="5">
    <source>
        <dbReference type="ARBA" id="ARBA00022741"/>
    </source>
</evidence>
<dbReference type="CDD" id="cd00130">
    <property type="entry name" value="PAS"/>
    <property type="match status" value="1"/>
</dbReference>
<dbReference type="PANTHER" id="PTHR43065">
    <property type="entry name" value="SENSOR HISTIDINE KINASE"/>
    <property type="match status" value="1"/>
</dbReference>
<dbReference type="PROSITE" id="PS50112">
    <property type="entry name" value="PAS"/>
    <property type="match status" value="1"/>
</dbReference>
<dbReference type="CDD" id="cd00082">
    <property type="entry name" value="HisKA"/>
    <property type="match status" value="1"/>
</dbReference>
<dbReference type="NCBIfam" id="TIGR00229">
    <property type="entry name" value="sensory_box"/>
    <property type="match status" value="1"/>
</dbReference>
<reference evidence="12 13" key="1">
    <citation type="submission" date="2016-04" db="EMBL/GenBank/DDBJ databases">
        <title>ATOL: Assembling a taxonomically balanced genome-scale reconstruction of the evolutionary history of the Enterobacteriaceae.</title>
        <authorList>
            <person name="Plunkett G.III."/>
            <person name="Neeno-Eckwall E.C."/>
            <person name="Glasner J.D."/>
            <person name="Perna N.T."/>
        </authorList>
    </citation>
    <scope>NUCLEOTIDE SEQUENCE [LARGE SCALE GENOMIC DNA]</scope>
    <source>
        <strain evidence="12 13">ATCC 51602</strain>
    </source>
</reference>
<dbReference type="GO" id="GO:0016301">
    <property type="term" value="F:kinase activity"/>
    <property type="evidence" value="ECO:0007669"/>
    <property type="project" value="UniProtKB-KW"/>
</dbReference>
<sequence length="595" mass="65818">MVTIPILTIGYFVESEGKAALLKEKQNKLFAVTHLLDRQLGDDFALYANLPRAARIQALNQHLSSRTEQIATSFPGVGAGYYHRQLDAIITYAPKNAYQSNVGLSISVDHPGRHVMTSQQNQVVWGKQVRGNIMNVMLPISRNGEIIGYIWANELSEDISQQALAMDLRVIIVLAVGLLISICLIIVFSRRLSSDIEVIKHGLAALPQNLDTQLPALTGEMGDITSSVNALARALRETRTLNDLIIENAADGVIAVDTQGLVTLMNPTAEATTGYRQDELLGKPYSTMFSTSLFHSPILETLEKGTSFVAREVTFPARHRTIELSVTTSQIFNANNELIGALVILSDLTARKEIQRRMAQAERLAALGELMAGVAHEVRNPLTAIKGYAQILRELETDPQRQEYLRIILKEIQSINAVIQQLLDFARPQTGKWQAVNLNQILNDCLVLIKTKGVEARIDFLTRVDHSLTDIEADGEMLKQVILNILINAVQAIPARGKIFIRTRRLGDTHQILRIKDNGCGISEQIKSKIFDPFYTTKSSGTGLGLAISQRIINAHQGDIRFTSHPNKGTTFTLLLPVNQTQESDHETKLANTDC</sequence>
<dbReference type="InterPro" id="IPR013767">
    <property type="entry name" value="PAS_fold"/>
</dbReference>
<keyword evidence="13" id="KW-1185">Reference proteome</keyword>
<evidence type="ECO:0000256" key="3">
    <source>
        <dbReference type="ARBA" id="ARBA00022553"/>
    </source>
</evidence>
<keyword evidence="3" id="KW-0597">Phosphoprotein</keyword>
<dbReference type="SUPFAM" id="SSF55874">
    <property type="entry name" value="ATPase domain of HSP90 chaperone/DNA topoisomerase II/histidine kinase"/>
    <property type="match status" value="1"/>
</dbReference>
<protein>
    <recommendedName>
        <fullName evidence="2">histidine kinase</fullName>
        <ecNumber evidence="2">2.7.13.3</ecNumber>
    </recommendedName>
</protein>
<dbReference type="InterPro" id="IPR000014">
    <property type="entry name" value="PAS"/>
</dbReference>
<evidence type="ECO:0000256" key="8">
    <source>
        <dbReference type="ARBA" id="ARBA00023012"/>
    </source>
</evidence>
<dbReference type="Pfam" id="PF02518">
    <property type="entry name" value="HATPase_c"/>
    <property type="match status" value="1"/>
</dbReference>
<evidence type="ECO:0000256" key="4">
    <source>
        <dbReference type="ARBA" id="ARBA00022679"/>
    </source>
</evidence>
<keyword evidence="6 12" id="KW-0418">Kinase</keyword>
<keyword evidence="4" id="KW-0808">Transferase</keyword>
<keyword evidence="9" id="KW-0472">Membrane</keyword>
<keyword evidence="5" id="KW-0547">Nucleotide-binding</keyword>
<dbReference type="NCBIfam" id="NF008468">
    <property type="entry name" value="PRK11360.1"/>
    <property type="match status" value="1"/>
</dbReference>
<dbReference type="PROSITE" id="PS50109">
    <property type="entry name" value="HIS_KIN"/>
    <property type="match status" value="1"/>
</dbReference>
<keyword evidence="8" id="KW-0902">Two-component regulatory system</keyword>
<dbReference type="InterPro" id="IPR036097">
    <property type="entry name" value="HisK_dim/P_sf"/>
</dbReference>
<dbReference type="Gene3D" id="3.30.565.10">
    <property type="entry name" value="Histidine kinase-like ATPase, C-terminal domain"/>
    <property type="match status" value="1"/>
</dbReference>
<keyword evidence="9" id="KW-1133">Transmembrane helix</keyword>
<evidence type="ECO:0000259" key="10">
    <source>
        <dbReference type="PROSITE" id="PS50109"/>
    </source>
</evidence>
<keyword evidence="7" id="KW-0067">ATP-binding</keyword>
<dbReference type="InterPro" id="IPR003661">
    <property type="entry name" value="HisK_dim/P_dom"/>
</dbReference>
<proteinExistence type="predicted"/>
<evidence type="ECO:0000313" key="12">
    <source>
        <dbReference type="EMBL" id="OAT24754.1"/>
    </source>
</evidence>
<evidence type="ECO:0000256" key="2">
    <source>
        <dbReference type="ARBA" id="ARBA00012438"/>
    </source>
</evidence>
<dbReference type="InterPro" id="IPR035965">
    <property type="entry name" value="PAS-like_dom_sf"/>
</dbReference>
<dbReference type="Gene3D" id="3.30.450.20">
    <property type="entry name" value="PAS domain"/>
    <property type="match status" value="1"/>
</dbReference>
<comment type="caution">
    <text evidence="12">The sequence shown here is derived from an EMBL/GenBank/DDBJ whole genome shotgun (WGS) entry which is preliminary data.</text>
</comment>
<feature type="transmembrane region" description="Helical" evidence="9">
    <location>
        <begin position="170"/>
        <end position="188"/>
    </location>
</feature>
<evidence type="ECO:0000256" key="7">
    <source>
        <dbReference type="ARBA" id="ARBA00022840"/>
    </source>
</evidence>
<keyword evidence="9" id="KW-0812">Transmembrane</keyword>
<evidence type="ECO:0000259" key="11">
    <source>
        <dbReference type="PROSITE" id="PS50112"/>
    </source>
</evidence>
<dbReference type="SMART" id="SM00387">
    <property type="entry name" value="HATPase_c"/>
    <property type="match status" value="1"/>
</dbReference>
<evidence type="ECO:0000256" key="6">
    <source>
        <dbReference type="ARBA" id="ARBA00022777"/>
    </source>
</evidence>
<dbReference type="InterPro" id="IPR005467">
    <property type="entry name" value="His_kinase_dom"/>
</dbReference>
<dbReference type="EC" id="2.7.13.3" evidence="2"/>
<dbReference type="PANTHER" id="PTHR43065:SF10">
    <property type="entry name" value="PEROXIDE STRESS-ACTIVATED HISTIDINE KINASE MAK3"/>
    <property type="match status" value="1"/>
</dbReference>
<feature type="domain" description="Histidine kinase" evidence="10">
    <location>
        <begin position="373"/>
        <end position="580"/>
    </location>
</feature>
<dbReference type="SUPFAM" id="SSF55785">
    <property type="entry name" value="PYP-like sensor domain (PAS domain)"/>
    <property type="match status" value="1"/>
</dbReference>
<dbReference type="PRINTS" id="PR00344">
    <property type="entry name" value="BCTRLSENSOR"/>
</dbReference>
<dbReference type="Gene3D" id="6.10.340.10">
    <property type="match status" value="1"/>
</dbReference>
<dbReference type="Pfam" id="PF00512">
    <property type="entry name" value="HisKA"/>
    <property type="match status" value="1"/>
</dbReference>
<feature type="domain" description="PAS" evidence="11">
    <location>
        <begin position="238"/>
        <end position="283"/>
    </location>
</feature>
<name>A0ABX2W2I7_9ENTR</name>
<evidence type="ECO:0000256" key="1">
    <source>
        <dbReference type="ARBA" id="ARBA00000085"/>
    </source>
</evidence>
<dbReference type="SUPFAM" id="SSF47384">
    <property type="entry name" value="Homodimeric domain of signal transducing histidine kinase"/>
    <property type="match status" value="1"/>
</dbReference>
<dbReference type="InterPro" id="IPR004358">
    <property type="entry name" value="Sig_transdc_His_kin-like_C"/>
</dbReference>
<dbReference type="InterPro" id="IPR036890">
    <property type="entry name" value="HATPase_C_sf"/>
</dbReference>
<organism evidence="12 13">
    <name type="scientific">Buttiauxella ferragutiae ATCC 51602</name>
    <dbReference type="NCBI Taxonomy" id="1354252"/>
    <lineage>
        <taxon>Bacteria</taxon>
        <taxon>Pseudomonadati</taxon>
        <taxon>Pseudomonadota</taxon>
        <taxon>Gammaproteobacteria</taxon>
        <taxon>Enterobacterales</taxon>
        <taxon>Enterobacteriaceae</taxon>
        <taxon>Buttiauxella</taxon>
    </lineage>
</organism>
<dbReference type="SMART" id="SM00388">
    <property type="entry name" value="HisKA"/>
    <property type="match status" value="1"/>
</dbReference>
<dbReference type="Gene3D" id="1.10.287.130">
    <property type="match status" value="1"/>
</dbReference>
<accession>A0ABX2W2I7</accession>
<comment type="catalytic activity">
    <reaction evidence="1">
        <text>ATP + protein L-histidine = ADP + protein N-phospho-L-histidine.</text>
        <dbReference type="EC" id="2.7.13.3"/>
    </reaction>
</comment>
<dbReference type="InterPro" id="IPR003594">
    <property type="entry name" value="HATPase_dom"/>
</dbReference>
<evidence type="ECO:0000256" key="9">
    <source>
        <dbReference type="SAM" id="Phobius"/>
    </source>
</evidence>
<evidence type="ECO:0000313" key="13">
    <source>
        <dbReference type="Proteomes" id="UP000078407"/>
    </source>
</evidence>
<gene>
    <name evidence="12" type="ORF">M976_04209</name>
</gene>
<dbReference type="SMART" id="SM00091">
    <property type="entry name" value="PAS"/>
    <property type="match status" value="1"/>
</dbReference>
<dbReference type="EMBL" id="LXEQ01000061">
    <property type="protein sequence ID" value="OAT24754.1"/>
    <property type="molecule type" value="Genomic_DNA"/>
</dbReference>
<dbReference type="Pfam" id="PF00989">
    <property type="entry name" value="PAS"/>
    <property type="match status" value="1"/>
</dbReference>
<dbReference type="Proteomes" id="UP000078407">
    <property type="component" value="Unassembled WGS sequence"/>
</dbReference>